<dbReference type="OrthoDB" id="5846958at2759"/>
<dbReference type="HOGENOM" id="CLU_1023909_0_0_1"/>
<feature type="region of interest" description="Disordered" evidence="1">
    <location>
        <begin position="130"/>
        <end position="159"/>
    </location>
</feature>
<feature type="compositionally biased region" description="Polar residues" evidence="1">
    <location>
        <begin position="147"/>
        <end position="159"/>
    </location>
</feature>
<dbReference type="eggNOG" id="ENOG502TFMW">
    <property type="taxonomic scope" value="Eukaryota"/>
</dbReference>
<sequence>MSKHLTRERAREVFRTQVHASCFCDQHFRGMTDLDFWNRKGSSGGQQLFILNRENKCLIVLTLLVGYSTSQYAQQQRGGVSQQTVQNVQAAQPEAIDQIPAWYQMSKPVASSRVQQLPQASPSYYERIEPTYEQRRGEQPTFERPGIQTNQYANYPSYQNRQPYENLNALTSGASLSNLQANRRYPATNGGAGGNDVSRLRHTVLHAAHHTPPTPSPASYTRTRHHHPGRVVWYTSKRSSPYNVIRTTLAPPQLPPSLSQELRGVKKLIAMTPYDQTRDQLSKWYDQMRAFYYINQFVDWGTFKNMFLN</sequence>
<name>E3N798_CAERE</name>
<evidence type="ECO:0000313" key="3">
    <source>
        <dbReference type="Proteomes" id="UP000008281"/>
    </source>
</evidence>
<keyword evidence="3" id="KW-1185">Reference proteome</keyword>
<accession>E3N798</accession>
<dbReference type="AlphaFoldDB" id="E3N798"/>
<reference evidence="2" key="1">
    <citation type="submission" date="2007-07" db="EMBL/GenBank/DDBJ databases">
        <title>PCAP assembly of the Caenorhabditis remanei genome.</title>
        <authorList>
            <consortium name="The Caenorhabditis remanei Sequencing Consortium"/>
            <person name="Wilson R.K."/>
        </authorList>
    </citation>
    <scope>NUCLEOTIDE SEQUENCE [LARGE SCALE GENOMIC DNA]</scope>
    <source>
        <strain evidence="2">PB4641</strain>
    </source>
</reference>
<protein>
    <submittedName>
        <fullName evidence="2">Uncharacterized protein</fullName>
    </submittedName>
</protein>
<dbReference type="EMBL" id="DS268546">
    <property type="protein sequence ID" value="EFO88447.1"/>
    <property type="molecule type" value="Genomic_DNA"/>
</dbReference>
<organism evidence="3">
    <name type="scientific">Caenorhabditis remanei</name>
    <name type="common">Caenorhabditis vulgaris</name>
    <dbReference type="NCBI Taxonomy" id="31234"/>
    <lineage>
        <taxon>Eukaryota</taxon>
        <taxon>Metazoa</taxon>
        <taxon>Ecdysozoa</taxon>
        <taxon>Nematoda</taxon>
        <taxon>Chromadorea</taxon>
        <taxon>Rhabditida</taxon>
        <taxon>Rhabditina</taxon>
        <taxon>Rhabditomorpha</taxon>
        <taxon>Rhabditoidea</taxon>
        <taxon>Rhabditidae</taxon>
        <taxon>Peloderinae</taxon>
        <taxon>Caenorhabditis</taxon>
    </lineage>
</organism>
<dbReference type="InParanoid" id="E3N798"/>
<dbReference type="STRING" id="31234.E3N798"/>
<evidence type="ECO:0000313" key="2">
    <source>
        <dbReference type="EMBL" id="EFO88447.1"/>
    </source>
</evidence>
<dbReference type="OMA" id="PYNVIRT"/>
<dbReference type="Proteomes" id="UP000008281">
    <property type="component" value="Unassembled WGS sequence"/>
</dbReference>
<gene>
    <name evidence="2" type="ORF">CRE_10561</name>
</gene>
<evidence type="ECO:0000256" key="1">
    <source>
        <dbReference type="SAM" id="MobiDB-lite"/>
    </source>
</evidence>
<proteinExistence type="predicted"/>